<feature type="domain" description="Peptidase S1" evidence="7">
    <location>
        <begin position="1"/>
        <end position="194"/>
    </location>
</feature>
<dbReference type="SUPFAM" id="SSF50494">
    <property type="entry name" value="Trypsin-like serine proteases"/>
    <property type="match status" value="1"/>
</dbReference>
<feature type="chain" id="PRO_5042474056" evidence="6">
    <location>
        <begin position="18"/>
        <end position="217"/>
    </location>
</feature>
<evidence type="ECO:0000256" key="2">
    <source>
        <dbReference type="ARBA" id="ARBA00022801"/>
    </source>
</evidence>
<keyword evidence="2" id="KW-0378">Hydrolase</keyword>
<name>A0AAJ7WGH1_9HYME</name>
<dbReference type="InterPro" id="IPR009003">
    <property type="entry name" value="Peptidase_S1_PA"/>
</dbReference>
<dbReference type="AlphaFoldDB" id="A0AAJ7WGH1"/>
<feature type="signal peptide" evidence="6">
    <location>
        <begin position="1"/>
        <end position="17"/>
    </location>
</feature>
<keyword evidence="8" id="KW-1185">Reference proteome</keyword>
<protein>
    <submittedName>
        <fullName evidence="9">Kallikrein-13-like</fullName>
    </submittedName>
</protein>
<dbReference type="PANTHER" id="PTHR24264">
    <property type="entry name" value="TRYPSIN-RELATED"/>
    <property type="match status" value="1"/>
</dbReference>
<keyword evidence="4" id="KW-1015">Disulfide bond</keyword>
<dbReference type="InterPro" id="IPR033116">
    <property type="entry name" value="TRYPSIN_SER"/>
</dbReference>
<dbReference type="CDD" id="cd00190">
    <property type="entry name" value="Tryp_SPc"/>
    <property type="match status" value="1"/>
</dbReference>
<keyword evidence="1" id="KW-0645">Protease</keyword>
<reference evidence="9" key="1">
    <citation type="submission" date="2025-08" db="UniProtKB">
        <authorList>
            <consortium name="RefSeq"/>
        </authorList>
    </citation>
    <scope>IDENTIFICATION</scope>
    <source>
        <tissue evidence="9">Whole body</tissue>
    </source>
</reference>
<dbReference type="PROSITE" id="PS00135">
    <property type="entry name" value="TRYPSIN_SER"/>
    <property type="match status" value="1"/>
</dbReference>
<dbReference type="GO" id="GO:0004252">
    <property type="term" value="F:serine-type endopeptidase activity"/>
    <property type="evidence" value="ECO:0007669"/>
    <property type="project" value="InterPro"/>
</dbReference>
<organism evidence="8 9">
    <name type="scientific">Ceratina calcarata</name>
    <dbReference type="NCBI Taxonomy" id="156304"/>
    <lineage>
        <taxon>Eukaryota</taxon>
        <taxon>Metazoa</taxon>
        <taxon>Ecdysozoa</taxon>
        <taxon>Arthropoda</taxon>
        <taxon>Hexapoda</taxon>
        <taxon>Insecta</taxon>
        <taxon>Pterygota</taxon>
        <taxon>Neoptera</taxon>
        <taxon>Endopterygota</taxon>
        <taxon>Hymenoptera</taxon>
        <taxon>Apocrita</taxon>
        <taxon>Aculeata</taxon>
        <taxon>Apoidea</taxon>
        <taxon>Anthophila</taxon>
        <taxon>Apidae</taxon>
        <taxon>Ceratina</taxon>
        <taxon>Zadontomerus</taxon>
    </lineage>
</organism>
<proteinExistence type="inferred from homology"/>
<dbReference type="InterPro" id="IPR043504">
    <property type="entry name" value="Peptidase_S1_PA_chymotrypsin"/>
</dbReference>
<comment type="similarity">
    <text evidence="5">Belongs to the peptidase S1 family. CLIP subfamily.</text>
</comment>
<dbReference type="PANTHER" id="PTHR24264:SF54">
    <property type="entry name" value="PEPTIDASE S1 DOMAIN-CONTAINING PROTEIN"/>
    <property type="match status" value="1"/>
</dbReference>
<dbReference type="InterPro" id="IPR050127">
    <property type="entry name" value="Serine_Proteases_S1"/>
</dbReference>
<dbReference type="Proteomes" id="UP000694925">
    <property type="component" value="Unplaced"/>
</dbReference>
<dbReference type="PROSITE" id="PS50240">
    <property type="entry name" value="TRYPSIN_DOM"/>
    <property type="match status" value="1"/>
</dbReference>
<evidence type="ECO:0000256" key="4">
    <source>
        <dbReference type="ARBA" id="ARBA00023157"/>
    </source>
</evidence>
<sequence length="217" mass="23939">MLFLFALMCYFQALVIATDDIPSSEDETAVDHPTKKVAVRVVGGKITDIRNYPFVVVQLKHPFHITSYVQYSTLPLAYDANIYKTYTDRCTVVGWGRYVAGSDKGVGTYLRHGHVSLIPPEKCPVEGANDKVHLCAGVLEGGVDACQGDSGGPLLCNSTQVGIVSWGKGCGKPNNPGVYARTDLYLDWLNETVTRNNGTQNLFNFRIMFILIMCYVF</sequence>
<evidence type="ECO:0000256" key="3">
    <source>
        <dbReference type="ARBA" id="ARBA00022825"/>
    </source>
</evidence>
<evidence type="ECO:0000313" key="9">
    <source>
        <dbReference type="RefSeq" id="XP_026675564.1"/>
    </source>
</evidence>
<dbReference type="InterPro" id="IPR001254">
    <property type="entry name" value="Trypsin_dom"/>
</dbReference>
<evidence type="ECO:0000313" key="8">
    <source>
        <dbReference type="Proteomes" id="UP000694925"/>
    </source>
</evidence>
<dbReference type="Gene3D" id="2.40.10.10">
    <property type="entry name" value="Trypsin-like serine proteases"/>
    <property type="match status" value="1"/>
</dbReference>
<evidence type="ECO:0000256" key="6">
    <source>
        <dbReference type="SAM" id="SignalP"/>
    </source>
</evidence>
<dbReference type="GO" id="GO:0006508">
    <property type="term" value="P:proteolysis"/>
    <property type="evidence" value="ECO:0007669"/>
    <property type="project" value="UniProtKB-KW"/>
</dbReference>
<dbReference type="RefSeq" id="XP_026675564.1">
    <property type="nucleotide sequence ID" value="XM_026819763.1"/>
</dbReference>
<dbReference type="FunFam" id="2.40.10.10:FF:000002">
    <property type="entry name" value="Transmembrane protease serine"/>
    <property type="match status" value="1"/>
</dbReference>
<evidence type="ECO:0000256" key="1">
    <source>
        <dbReference type="ARBA" id="ARBA00022670"/>
    </source>
</evidence>
<dbReference type="SMART" id="SM00020">
    <property type="entry name" value="Tryp_SPc"/>
    <property type="match status" value="1"/>
</dbReference>
<gene>
    <name evidence="9" type="primary">LOC108632563</name>
</gene>
<accession>A0AAJ7WGH1</accession>
<keyword evidence="6" id="KW-0732">Signal</keyword>
<evidence type="ECO:0000256" key="5">
    <source>
        <dbReference type="ARBA" id="ARBA00024195"/>
    </source>
</evidence>
<dbReference type="KEGG" id="ccal:108632563"/>
<evidence type="ECO:0000259" key="7">
    <source>
        <dbReference type="PROSITE" id="PS50240"/>
    </source>
</evidence>
<dbReference type="GeneID" id="108632563"/>
<keyword evidence="3" id="KW-0720">Serine protease</keyword>
<dbReference type="GO" id="GO:0005615">
    <property type="term" value="C:extracellular space"/>
    <property type="evidence" value="ECO:0007669"/>
    <property type="project" value="TreeGrafter"/>
</dbReference>
<dbReference type="Pfam" id="PF00089">
    <property type="entry name" value="Trypsin"/>
    <property type="match status" value="1"/>
</dbReference>